<reference evidence="15 16" key="1">
    <citation type="journal article" date="2018" name="New Phytol.">
        <title>Phylogenomics of Endogonaceae and evolution of mycorrhizas within Mucoromycota.</title>
        <authorList>
            <person name="Chang Y."/>
            <person name="Desiro A."/>
            <person name="Na H."/>
            <person name="Sandor L."/>
            <person name="Lipzen A."/>
            <person name="Clum A."/>
            <person name="Barry K."/>
            <person name="Grigoriev I.V."/>
            <person name="Martin F.M."/>
            <person name="Stajich J.E."/>
            <person name="Smith M.E."/>
            <person name="Bonito G."/>
            <person name="Spatafora J.W."/>
        </authorList>
    </citation>
    <scope>NUCLEOTIDE SEQUENCE [LARGE SCALE GENOMIC DNA]</scope>
    <source>
        <strain evidence="15 16">AD002</strain>
    </source>
</reference>
<evidence type="ECO:0000256" key="3">
    <source>
        <dbReference type="ARBA" id="ARBA00008234"/>
    </source>
</evidence>
<dbReference type="SMART" id="SM00741">
    <property type="entry name" value="SapB"/>
    <property type="match status" value="1"/>
</dbReference>
<dbReference type="Pfam" id="PF00149">
    <property type="entry name" value="Metallophos"/>
    <property type="match status" value="1"/>
</dbReference>
<keyword evidence="5" id="KW-0479">Metal-binding</keyword>
<dbReference type="GO" id="GO:0046872">
    <property type="term" value="F:metal ion binding"/>
    <property type="evidence" value="ECO:0007669"/>
    <property type="project" value="UniProtKB-KW"/>
</dbReference>
<dbReference type="EMBL" id="RBNJ01004728">
    <property type="protein sequence ID" value="RUS29758.1"/>
    <property type="molecule type" value="Genomic_DNA"/>
</dbReference>
<evidence type="ECO:0000259" key="14">
    <source>
        <dbReference type="PROSITE" id="PS50015"/>
    </source>
</evidence>
<dbReference type="InterPro" id="IPR008139">
    <property type="entry name" value="SaposinB_dom"/>
</dbReference>
<dbReference type="AlphaFoldDB" id="A0A433QIV0"/>
<proteinExistence type="inferred from homology"/>
<keyword evidence="8" id="KW-0862">Zinc</keyword>
<keyword evidence="16" id="KW-1185">Reference proteome</keyword>
<evidence type="ECO:0000256" key="10">
    <source>
        <dbReference type="ARBA" id="ARBA00023180"/>
    </source>
</evidence>
<evidence type="ECO:0000256" key="11">
    <source>
        <dbReference type="ARBA" id="ARBA00023295"/>
    </source>
</evidence>
<sequence length="712" mass="80157">MHEFCFLVCLVLSTVVTNSGHVQAFPVFNANKNTVWKPTEHISELSQNPWTKLSLNIADTESVDYIPVSVADFAIAEHNLNSINNSTDNSISCSMCKAVVKPLRKLMFSNSSQSLALFTGVILCKLFRINSPNVCEHIVPIFGPWAFTVLSHTFFEVDHICGLVGSCPKQNSNFDEWEVTLPAKHTEPDPDGNQVETQQSDGEDEEDAMYVMHLSDWHHDPEYREGYEADCDEPLCCRVPPANPTAVKRSAGKWGDFQCDSPRALLMNMLEYIPTVVPRVDLVVMTGDQPPHDIWLETVDSMLNVTRITARDLGGTFYNHLNHIKVFPTIGNHDAIPANSFPTSRTQDAPSSQWVYDELAEQWSVWLPNTTTESLRTRGGYSAIASPGLKIISLNTNFFYRLNWWMLMRPRDEPDPEGTLGWLVNELQQAENDGDKVFIIGHMSPIHLDADHVLGMQFARVVARYHDIIAGQFYGHSHFDEFQIFYDVEKQRRDNSPNPDPINMAYLGPSVTPFTKLNPAFRVYKYSRKTHRLLNHYTYSFDLEEANKPGNEPQWYLLYDAKTAYGLKDLNPTTWHDLTTDFLVPRNVIPDQQTFSTDGSQPTDPLHKYATFSTRNPAYHFPNCIKKGSSFGEASCRKRAVCQLRGGKSGPYGGSDLCDPISGKAVDALRKTDAPLRKHSEGAALRIAGILVGWHGAFEDQNDQDGEAVCRS</sequence>
<gene>
    <name evidence="15" type="ORF">BC938DRAFT_480278</name>
</gene>
<evidence type="ECO:0000256" key="8">
    <source>
        <dbReference type="ARBA" id="ARBA00022833"/>
    </source>
</evidence>
<comment type="subcellular location">
    <subcellularLocation>
        <location evidence="2">Secreted</location>
    </subcellularLocation>
</comment>
<evidence type="ECO:0000256" key="12">
    <source>
        <dbReference type="SAM" id="MobiDB-lite"/>
    </source>
</evidence>
<dbReference type="InterPro" id="IPR041805">
    <property type="entry name" value="ASMase/PPN1_MPP"/>
</dbReference>
<keyword evidence="6 13" id="KW-0732">Signal</keyword>
<accession>A0A433QIV0</accession>
<keyword evidence="10" id="KW-0325">Glycoprotein</keyword>
<feature type="chain" id="PRO_5019209841" evidence="13">
    <location>
        <begin position="25"/>
        <end position="712"/>
    </location>
</feature>
<feature type="region of interest" description="Disordered" evidence="12">
    <location>
        <begin position="183"/>
        <end position="205"/>
    </location>
</feature>
<comment type="caution">
    <text evidence="15">The sequence shown here is derived from an EMBL/GenBank/DDBJ whole genome shotgun (WGS) entry which is preliminary data.</text>
</comment>
<keyword evidence="4" id="KW-0964">Secreted</keyword>
<dbReference type="CDD" id="cd00842">
    <property type="entry name" value="MPP_ASMase"/>
    <property type="match status" value="1"/>
</dbReference>
<evidence type="ECO:0000256" key="2">
    <source>
        <dbReference type="ARBA" id="ARBA00004613"/>
    </source>
</evidence>
<evidence type="ECO:0000256" key="13">
    <source>
        <dbReference type="SAM" id="SignalP"/>
    </source>
</evidence>
<evidence type="ECO:0000256" key="4">
    <source>
        <dbReference type="ARBA" id="ARBA00022525"/>
    </source>
</evidence>
<dbReference type="SUPFAM" id="SSF56300">
    <property type="entry name" value="Metallo-dependent phosphatases"/>
    <property type="match status" value="1"/>
</dbReference>
<comment type="similarity">
    <text evidence="3">Belongs to the acid sphingomyelinase family.</text>
</comment>
<keyword evidence="9" id="KW-1015">Disulfide bond</keyword>
<dbReference type="InterPro" id="IPR029052">
    <property type="entry name" value="Metallo-depent_PP-like"/>
</dbReference>
<dbReference type="GO" id="GO:0016798">
    <property type="term" value="F:hydrolase activity, acting on glycosyl bonds"/>
    <property type="evidence" value="ECO:0007669"/>
    <property type="project" value="UniProtKB-KW"/>
</dbReference>
<dbReference type="GO" id="GO:0008081">
    <property type="term" value="F:phosphoric diester hydrolase activity"/>
    <property type="evidence" value="ECO:0007669"/>
    <property type="project" value="TreeGrafter"/>
</dbReference>
<evidence type="ECO:0000256" key="6">
    <source>
        <dbReference type="ARBA" id="ARBA00022729"/>
    </source>
</evidence>
<keyword evidence="11" id="KW-0326">Glycosidase</keyword>
<keyword evidence="7" id="KW-0378">Hydrolase</keyword>
<dbReference type="InterPro" id="IPR045473">
    <property type="entry name" value="ASM_C"/>
</dbReference>
<evidence type="ECO:0000256" key="7">
    <source>
        <dbReference type="ARBA" id="ARBA00022801"/>
    </source>
</evidence>
<organism evidence="15 16">
    <name type="scientific">Jimgerdemannia flammicorona</name>
    <dbReference type="NCBI Taxonomy" id="994334"/>
    <lineage>
        <taxon>Eukaryota</taxon>
        <taxon>Fungi</taxon>
        <taxon>Fungi incertae sedis</taxon>
        <taxon>Mucoromycota</taxon>
        <taxon>Mucoromycotina</taxon>
        <taxon>Endogonomycetes</taxon>
        <taxon>Endogonales</taxon>
        <taxon>Endogonaceae</taxon>
        <taxon>Jimgerdemannia</taxon>
    </lineage>
</organism>
<evidence type="ECO:0000256" key="5">
    <source>
        <dbReference type="ARBA" id="ARBA00022723"/>
    </source>
</evidence>
<dbReference type="InterPro" id="IPR004843">
    <property type="entry name" value="Calcineurin-like_PHP"/>
</dbReference>
<evidence type="ECO:0000313" key="16">
    <source>
        <dbReference type="Proteomes" id="UP000274822"/>
    </source>
</evidence>
<name>A0A433QIV0_9FUNG</name>
<feature type="signal peptide" evidence="13">
    <location>
        <begin position="1"/>
        <end position="24"/>
    </location>
</feature>
<dbReference type="GO" id="GO:0005615">
    <property type="term" value="C:extracellular space"/>
    <property type="evidence" value="ECO:0007669"/>
    <property type="project" value="TreeGrafter"/>
</dbReference>
<evidence type="ECO:0000256" key="9">
    <source>
        <dbReference type="ARBA" id="ARBA00023157"/>
    </source>
</evidence>
<dbReference type="PROSITE" id="PS50015">
    <property type="entry name" value="SAP_B"/>
    <property type="match status" value="1"/>
</dbReference>
<comment type="cofactor">
    <cofactor evidence="1">
        <name>Zn(2+)</name>
        <dbReference type="ChEBI" id="CHEBI:29105"/>
    </cofactor>
</comment>
<dbReference type="PANTHER" id="PTHR10340:SF34">
    <property type="entry name" value="SPHINGOMYELIN PHOSPHODIESTERASE"/>
    <property type="match status" value="1"/>
</dbReference>
<dbReference type="GO" id="GO:0016020">
    <property type="term" value="C:membrane"/>
    <property type="evidence" value="ECO:0007669"/>
    <property type="project" value="GOC"/>
</dbReference>
<protein>
    <submittedName>
        <fullName evidence="15">Metallo-dependent phosphatase-like protein</fullName>
    </submittedName>
</protein>
<dbReference type="InterPro" id="IPR011001">
    <property type="entry name" value="Saposin-like"/>
</dbReference>
<dbReference type="Pfam" id="PF19272">
    <property type="entry name" value="ASMase_C"/>
    <property type="match status" value="1"/>
</dbReference>
<evidence type="ECO:0000313" key="15">
    <source>
        <dbReference type="EMBL" id="RUS29758.1"/>
    </source>
</evidence>
<dbReference type="PANTHER" id="PTHR10340">
    <property type="entry name" value="SPHINGOMYELIN PHOSPHODIESTERASE"/>
    <property type="match status" value="1"/>
</dbReference>
<dbReference type="Gene3D" id="1.10.225.10">
    <property type="entry name" value="Saposin-like"/>
    <property type="match status" value="1"/>
</dbReference>
<dbReference type="SUPFAM" id="SSF47862">
    <property type="entry name" value="Saposin"/>
    <property type="match status" value="1"/>
</dbReference>
<dbReference type="Gene3D" id="3.60.21.10">
    <property type="match status" value="1"/>
</dbReference>
<evidence type="ECO:0000256" key="1">
    <source>
        <dbReference type="ARBA" id="ARBA00001947"/>
    </source>
</evidence>
<dbReference type="GO" id="GO:0046513">
    <property type="term" value="P:ceramide biosynthetic process"/>
    <property type="evidence" value="ECO:0007669"/>
    <property type="project" value="UniProtKB-ARBA"/>
</dbReference>
<dbReference type="Proteomes" id="UP000274822">
    <property type="component" value="Unassembled WGS sequence"/>
</dbReference>
<feature type="domain" description="Saposin B-type" evidence="14">
    <location>
        <begin position="89"/>
        <end position="171"/>
    </location>
</feature>